<keyword evidence="1" id="KW-0597">Phosphoprotein</keyword>
<accession>T1G8E4</accession>
<evidence type="ECO:0000259" key="2">
    <source>
        <dbReference type="PROSITE" id="PS50057"/>
    </source>
</evidence>
<dbReference type="EnsemblMetazoa" id="HelroT92323">
    <property type="protein sequence ID" value="HelroP92323"/>
    <property type="gene ID" value="HelroG92323"/>
</dbReference>
<dbReference type="SUPFAM" id="SSF54236">
    <property type="entry name" value="Ubiquitin-like"/>
    <property type="match status" value="1"/>
</dbReference>
<dbReference type="GO" id="GO:0005886">
    <property type="term" value="C:plasma membrane"/>
    <property type="evidence" value="ECO:0000318"/>
    <property type="project" value="GO_Central"/>
</dbReference>
<dbReference type="SMART" id="SM01195">
    <property type="entry name" value="FA"/>
    <property type="match status" value="1"/>
</dbReference>
<dbReference type="CTD" id="20217341"/>
<dbReference type="Pfam" id="PF09379">
    <property type="entry name" value="FERM_N"/>
    <property type="match status" value="1"/>
</dbReference>
<sequence length="379" mass="44359">KSAKGQDLVDKACASFELLEKDYFSCSYLVNGVKFWINHERRISKQIKNFVWNFKFEVKFYPSDPNIMSEDLTRYQLFLQVRTDVYNGLLPCSFVTYCLLGSLAAQSEYGDYDPQELGQGVQYLADSAPYAPIQLQTEEMLEKICELHKNHRGIPPAEAELTYLENAKLLALYGVDMHKARDENHSEVSVGVCCQGLNVYKEKLRLHRFPWAKILKIAYKRNCFFIKIRPGEKEKNEPQTLTYKLTNHTMAKRLWKTAVEHHSFFRFGSSFIYSFIHSFIHSFIIYSQFRHHHHCRRRFNDRLKEPEPPKRGMFPLFGSKFRYSGRTQFQTRSESTNIDRKTPTIDRAASRKYARDVVAKNYETEGEPSLVAWLVGFSC</sequence>
<dbReference type="Pfam" id="PF09380">
    <property type="entry name" value="FERM_C"/>
    <property type="match status" value="1"/>
</dbReference>
<feature type="domain" description="FERM" evidence="2">
    <location>
        <begin position="1"/>
        <end position="269"/>
    </location>
</feature>
<dbReference type="STRING" id="6412.T1G8E4"/>
<dbReference type="RefSeq" id="XP_009013214.1">
    <property type="nucleotide sequence ID" value="XM_009014966.1"/>
</dbReference>
<dbReference type="InterPro" id="IPR019748">
    <property type="entry name" value="FERM_central"/>
</dbReference>
<dbReference type="GeneID" id="20217341"/>
<dbReference type="InterPro" id="IPR018979">
    <property type="entry name" value="FERM_N"/>
</dbReference>
<dbReference type="PRINTS" id="PR00935">
    <property type="entry name" value="BAND41"/>
</dbReference>
<dbReference type="EMBL" id="KB096069">
    <property type="protein sequence ID" value="ESO08690.1"/>
    <property type="molecule type" value="Genomic_DNA"/>
</dbReference>
<dbReference type="eggNOG" id="KOG3527">
    <property type="taxonomic scope" value="Eukaryota"/>
</dbReference>
<dbReference type="PRINTS" id="PR00661">
    <property type="entry name" value="ERMFAMILY"/>
</dbReference>
<dbReference type="InterPro" id="IPR019747">
    <property type="entry name" value="FERM_CS"/>
</dbReference>
<dbReference type="PANTHER" id="PTHR23280">
    <property type="entry name" value="4.1 G PROTEIN"/>
    <property type="match status" value="1"/>
</dbReference>
<reference evidence="4" key="3">
    <citation type="submission" date="2015-06" db="UniProtKB">
        <authorList>
            <consortium name="EnsemblMetazoa"/>
        </authorList>
    </citation>
    <scope>IDENTIFICATION</scope>
</reference>
<evidence type="ECO:0000313" key="3">
    <source>
        <dbReference type="EMBL" id="ESO08690.1"/>
    </source>
</evidence>
<dbReference type="FunFam" id="2.30.29.30:FF:000001">
    <property type="entry name" value="Erythrocyte membrane protein band 4.1"/>
    <property type="match status" value="1"/>
</dbReference>
<dbReference type="InterPro" id="IPR018980">
    <property type="entry name" value="FERM_PH-like_C"/>
</dbReference>
<reference evidence="3 5" key="2">
    <citation type="journal article" date="2013" name="Nature">
        <title>Insights into bilaterian evolution from three spiralian genomes.</title>
        <authorList>
            <person name="Simakov O."/>
            <person name="Marletaz F."/>
            <person name="Cho S.J."/>
            <person name="Edsinger-Gonzales E."/>
            <person name="Havlak P."/>
            <person name="Hellsten U."/>
            <person name="Kuo D.H."/>
            <person name="Larsson T."/>
            <person name="Lv J."/>
            <person name="Arendt D."/>
            <person name="Savage R."/>
            <person name="Osoegawa K."/>
            <person name="de Jong P."/>
            <person name="Grimwood J."/>
            <person name="Chapman J.A."/>
            <person name="Shapiro H."/>
            <person name="Aerts A."/>
            <person name="Otillar R.P."/>
            <person name="Terry A.Y."/>
            <person name="Boore J.L."/>
            <person name="Grigoriev I.V."/>
            <person name="Lindberg D.R."/>
            <person name="Seaver E.C."/>
            <person name="Weisblat D.A."/>
            <person name="Putnam N.H."/>
            <person name="Rokhsar D.S."/>
        </authorList>
    </citation>
    <scope>NUCLEOTIDE SEQUENCE</scope>
</reference>
<dbReference type="Pfam" id="PF00373">
    <property type="entry name" value="FERM_M"/>
    <property type="match status" value="1"/>
</dbReference>
<evidence type="ECO:0000313" key="4">
    <source>
        <dbReference type="EnsemblMetazoa" id="HelroP92323"/>
    </source>
</evidence>
<dbReference type="Proteomes" id="UP000015101">
    <property type="component" value="Unassembled WGS sequence"/>
</dbReference>
<dbReference type="GO" id="GO:0008092">
    <property type="term" value="F:cytoskeletal protein binding"/>
    <property type="evidence" value="ECO:0007669"/>
    <property type="project" value="InterPro"/>
</dbReference>
<dbReference type="InterPro" id="IPR019749">
    <property type="entry name" value="Band_41_domain"/>
</dbReference>
<dbReference type="OrthoDB" id="6589456at2759"/>
<dbReference type="EMBL" id="AMQM01009162">
    <property type="status" value="NOT_ANNOTATED_CDS"/>
    <property type="molecule type" value="Genomic_DNA"/>
</dbReference>
<dbReference type="Gene3D" id="1.20.80.10">
    <property type="match status" value="1"/>
</dbReference>
<proteinExistence type="predicted"/>
<organism evidence="4 5">
    <name type="scientific">Helobdella robusta</name>
    <name type="common">Californian leech</name>
    <dbReference type="NCBI Taxonomy" id="6412"/>
    <lineage>
        <taxon>Eukaryota</taxon>
        <taxon>Metazoa</taxon>
        <taxon>Spiralia</taxon>
        <taxon>Lophotrochozoa</taxon>
        <taxon>Annelida</taxon>
        <taxon>Clitellata</taxon>
        <taxon>Hirudinea</taxon>
        <taxon>Rhynchobdellida</taxon>
        <taxon>Glossiphoniidae</taxon>
        <taxon>Helobdella</taxon>
    </lineage>
</organism>
<evidence type="ECO:0000256" key="1">
    <source>
        <dbReference type="ARBA" id="ARBA00022553"/>
    </source>
</evidence>
<dbReference type="AlphaFoldDB" id="T1G8E4"/>
<dbReference type="SUPFAM" id="SSF50729">
    <property type="entry name" value="PH domain-like"/>
    <property type="match status" value="1"/>
</dbReference>
<dbReference type="InterPro" id="IPR000299">
    <property type="entry name" value="FERM_domain"/>
</dbReference>
<dbReference type="KEGG" id="hro:HELRODRAFT_92323"/>
<dbReference type="HOGENOM" id="CLU_003623_1_1_1"/>
<dbReference type="InParanoid" id="T1G8E4"/>
<reference evidence="5" key="1">
    <citation type="submission" date="2012-12" db="EMBL/GenBank/DDBJ databases">
        <authorList>
            <person name="Hellsten U."/>
            <person name="Grimwood J."/>
            <person name="Chapman J.A."/>
            <person name="Shapiro H."/>
            <person name="Aerts A."/>
            <person name="Otillar R.P."/>
            <person name="Terry A.Y."/>
            <person name="Boore J.L."/>
            <person name="Simakov O."/>
            <person name="Marletaz F."/>
            <person name="Cho S.-J."/>
            <person name="Edsinger-Gonzales E."/>
            <person name="Havlak P."/>
            <person name="Kuo D.-H."/>
            <person name="Larsson T."/>
            <person name="Lv J."/>
            <person name="Arendt D."/>
            <person name="Savage R."/>
            <person name="Osoegawa K."/>
            <person name="de Jong P."/>
            <person name="Lindberg D.R."/>
            <person name="Seaver E.C."/>
            <person name="Weisblat D.A."/>
            <person name="Putnam N.H."/>
            <person name="Grigoriev I.V."/>
            <person name="Rokhsar D.S."/>
        </authorList>
    </citation>
    <scope>NUCLEOTIDE SEQUENCE</scope>
</reference>
<dbReference type="InterPro" id="IPR000798">
    <property type="entry name" value="Ez/rad/moesin-like"/>
</dbReference>
<dbReference type="InterPro" id="IPR011993">
    <property type="entry name" value="PH-like_dom_sf"/>
</dbReference>
<dbReference type="InterPro" id="IPR029071">
    <property type="entry name" value="Ubiquitin-like_domsf"/>
</dbReference>
<keyword evidence="5" id="KW-1185">Reference proteome</keyword>
<dbReference type="InterPro" id="IPR014352">
    <property type="entry name" value="FERM/acyl-CoA-bd_prot_sf"/>
</dbReference>
<dbReference type="Gene3D" id="3.10.20.90">
    <property type="entry name" value="Phosphatidylinositol 3-kinase Catalytic Subunit, Chain A, domain 1"/>
    <property type="match status" value="1"/>
</dbReference>
<dbReference type="CDD" id="cd14473">
    <property type="entry name" value="FERM_B-lobe"/>
    <property type="match status" value="1"/>
</dbReference>
<gene>
    <name evidence="4" type="primary">20217341</name>
    <name evidence="3" type="ORF">HELRODRAFT_92323</name>
</gene>
<dbReference type="GO" id="GO:0005856">
    <property type="term" value="C:cytoskeleton"/>
    <property type="evidence" value="ECO:0000318"/>
    <property type="project" value="GO_Central"/>
</dbReference>
<dbReference type="GO" id="GO:0031032">
    <property type="term" value="P:actomyosin structure organization"/>
    <property type="evidence" value="ECO:0000318"/>
    <property type="project" value="GO_Central"/>
</dbReference>
<dbReference type="SMART" id="SM01196">
    <property type="entry name" value="FERM_C"/>
    <property type="match status" value="1"/>
</dbReference>
<dbReference type="Pfam" id="PF08736">
    <property type="entry name" value="FA"/>
    <property type="match status" value="1"/>
</dbReference>
<dbReference type="SUPFAM" id="SSF47031">
    <property type="entry name" value="Second domain of FERM"/>
    <property type="match status" value="1"/>
</dbReference>
<dbReference type="InterPro" id="IPR035963">
    <property type="entry name" value="FERM_2"/>
</dbReference>
<dbReference type="Gene3D" id="2.30.29.30">
    <property type="entry name" value="Pleckstrin-homology domain (PH domain)/Phosphotyrosine-binding domain (PTB)"/>
    <property type="match status" value="1"/>
</dbReference>
<dbReference type="PROSITE" id="PS00660">
    <property type="entry name" value="FERM_1"/>
    <property type="match status" value="1"/>
</dbReference>
<evidence type="ECO:0000313" key="5">
    <source>
        <dbReference type="Proteomes" id="UP000015101"/>
    </source>
</evidence>
<dbReference type="PROSITE" id="PS00661">
    <property type="entry name" value="FERM_2"/>
    <property type="match status" value="1"/>
</dbReference>
<dbReference type="SMART" id="SM00295">
    <property type="entry name" value="B41"/>
    <property type="match status" value="1"/>
</dbReference>
<name>T1G8E4_HELRO</name>
<protein>
    <recommendedName>
        <fullName evidence="2">FERM domain-containing protein</fullName>
    </recommendedName>
</protein>
<dbReference type="PANTHER" id="PTHR23280:SF21">
    <property type="entry name" value="PROTEIN 4.1 HOMOLOG"/>
    <property type="match status" value="1"/>
</dbReference>
<dbReference type="PROSITE" id="PS50057">
    <property type="entry name" value="FERM_3"/>
    <property type="match status" value="1"/>
</dbReference>
<dbReference type="InterPro" id="IPR014847">
    <property type="entry name" value="FA"/>
</dbReference>